<proteinExistence type="predicted"/>
<comment type="caution">
    <text evidence="1">The sequence shown here is derived from an EMBL/GenBank/DDBJ whole genome shotgun (WGS) entry which is preliminary data.</text>
</comment>
<evidence type="ECO:0000313" key="2">
    <source>
        <dbReference type="Proteomes" id="UP000828048"/>
    </source>
</evidence>
<dbReference type="Proteomes" id="UP000828048">
    <property type="component" value="Chromosome 3"/>
</dbReference>
<organism evidence="1 2">
    <name type="scientific">Vaccinium darrowii</name>
    <dbReference type="NCBI Taxonomy" id="229202"/>
    <lineage>
        <taxon>Eukaryota</taxon>
        <taxon>Viridiplantae</taxon>
        <taxon>Streptophyta</taxon>
        <taxon>Embryophyta</taxon>
        <taxon>Tracheophyta</taxon>
        <taxon>Spermatophyta</taxon>
        <taxon>Magnoliopsida</taxon>
        <taxon>eudicotyledons</taxon>
        <taxon>Gunneridae</taxon>
        <taxon>Pentapetalae</taxon>
        <taxon>asterids</taxon>
        <taxon>Ericales</taxon>
        <taxon>Ericaceae</taxon>
        <taxon>Vaccinioideae</taxon>
        <taxon>Vaccinieae</taxon>
        <taxon>Vaccinium</taxon>
    </lineage>
</organism>
<name>A0ACB7YUI8_9ERIC</name>
<sequence>MAGVEILDLEEGSGDSEAFKSLCLMGKVLPNKPVNLNGLTNIINTAWKTRNPVKALQDRMIVSELNFTRCPFWFQIHGLLVDKITQGNAEFIGKSFGKLLAIESSPKGILLNRSFLRVKVKIDTDVPLPKDFCYWCGRIGHDNKVCNHVSKVEGPNFGYDPHLRTGRAKRSDVLVVEFPQKQISEESREEVAVEQISINLRK</sequence>
<keyword evidence="2" id="KW-1185">Reference proteome</keyword>
<reference evidence="1 2" key="1">
    <citation type="journal article" date="2021" name="Hortic Res">
        <title>High-quality reference genome and annotation aids understanding of berry development for evergreen blueberry (Vaccinium darrowii).</title>
        <authorList>
            <person name="Yu J."/>
            <person name="Hulse-Kemp A.M."/>
            <person name="Babiker E."/>
            <person name="Staton M."/>
        </authorList>
    </citation>
    <scope>NUCLEOTIDE SEQUENCE [LARGE SCALE GENOMIC DNA]</scope>
    <source>
        <strain evidence="2">cv. NJ 8807/NJ 8810</strain>
        <tissue evidence="1">Young leaf</tissue>
    </source>
</reference>
<accession>A0ACB7YUI8</accession>
<gene>
    <name evidence="1" type="ORF">Vadar_006589</name>
</gene>
<dbReference type="EMBL" id="CM037153">
    <property type="protein sequence ID" value="KAH7856889.1"/>
    <property type="molecule type" value="Genomic_DNA"/>
</dbReference>
<evidence type="ECO:0000313" key="1">
    <source>
        <dbReference type="EMBL" id="KAH7856889.1"/>
    </source>
</evidence>
<protein>
    <submittedName>
        <fullName evidence="1">Uncharacterized protein</fullName>
    </submittedName>
</protein>